<comment type="caution">
    <text evidence="1">The sequence shown here is derived from an EMBL/GenBank/DDBJ whole genome shotgun (WGS) entry which is preliminary data.</text>
</comment>
<evidence type="ECO:0000313" key="2">
    <source>
        <dbReference type="Proteomes" id="UP000317238"/>
    </source>
</evidence>
<protein>
    <recommendedName>
        <fullName evidence="3">N-acetyltransferase domain-containing protein</fullName>
    </recommendedName>
</protein>
<name>A0A5C5XX51_9PLAN</name>
<keyword evidence="2" id="KW-1185">Reference proteome</keyword>
<evidence type="ECO:0000313" key="1">
    <source>
        <dbReference type="EMBL" id="TWT67976.1"/>
    </source>
</evidence>
<gene>
    <name evidence="1" type="ORF">Pan14r_02140</name>
</gene>
<sequence>MRSGRLEHIARRNGWIPVSVAQVWWQAKFARPDGDVCHLDFHSPRGMSGVLTLDFVLAGRGAKLSTVLGAGHVLNWVARSRGALVIVAHVSNASITAPMLRRLGWEPQGDGPSTSQWIRRFYDGYPPIPMDRYLNSGPGKA</sequence>
<reference evidence="1 2" key="1">
    <citation type="submission" date="2019-02" db="EMBL/GenBank/DDBJ databases">
        <title>Deep-cultivation of Planctomycetes and their phenomic and genomic characterization uncovers novel biology.</title>
        <authorList>
            <person name="Wiegand S."/>
            <person name="Jogler M."/>
            <person name="Boedeker C."/>
            <person name="Pinto D."/>
            <person name="Vollmers J."/>
            <person name="Rivas-Marin E."/>
            <person name="Kohn T."/>
            <person name="Peeters S.H."/>
            <person name="Heuer A."/>
            <person name="Rast P."/>
            <person name="Oberbeckmann S."/>
            <person name="Bunk B."/>
            <person name="Jeske O."/>
            <person name="Meyerdierks A."/>
            <person name="Storesund J.E."/>
            <person name="Kallscheuer N."/>
            <person name="Luecker S."/>
            <person name="Lage O.M."/>
            <person name="Pohl T."/>
            <person name="Merkel B.J."/>
            <person name="Hornburger P."/>
            <person name="Mueller R.-W."/>
            <person name="Bruemmer F."/>
            <person name="Labrenz M."/>
            <person name="Spormann A.M."/>
            <person name="Op Den Camp H."/>
            <person name="Overmann J."/>
            <person name="Amann R."/>
            <person name="Jetten M.S.M."/>
            <person name="Mascher T."/>
            <person name="Medema M.H."/>
            <person name="Devos D.P."/>
            <person name="Kaster A.-K."/>
            <person name="Ovreas L."/>
            <person name="Rohde M."/>
            <person name="Galperin M.Y."/>
            <person name="Jogler C."/>
        </authorList>
    </citation>
    <scope>NUCLEOTIDE SEQUENCE [LARGE SCALE GENOMIC DNA]</scope>
    <source>
        <strain evidence="1 2">Pan14r</strain>
    </source>
</reference>
<dbReference type="AlphaFoldDB" id="A0A5C5XX51"/>
<dbReference type="EMBL" id="SJPL01000001">
    <property type="protein sequence ID" value="TWT67976.1"/>
    <property type="molecule type" value="Genomic_DNA"/>
</dbReference>
<proteinExistence type="predicted"/>
<dbReference type="Proteomes" id="UP000317238">
    <property type="component" value="Unassembled WGS sequence"/>
</dbReference>
<accession>A0A5C5XX51</accession>
<evidence type="ECO:0008006" key="3">
    <source>
        <dbReference type="Google" id="ProtNLM"/>
    </source>
</evidence>
<organism evidence="1 2">
    <name type="scientific">Crateriforma conspicua</name>
    <dbReference type="NCBI Taxonomy" id="2527996"/>
    <lineage>
        <taxon>Bacteria</taxon>
        <taxon>Pseudomonadati</taxon>
        <taxon>Planctomycetota</taxon>
        <taxon>Planctomycetia</taxon>
        <taxon>Planctomycetales</taxon>
        <taxon>Planctomycetaceae</taxon>
        <taxon>Crateriforma</taxon>
    </lineage>
</organism>